<gene>
    <name evidence="2" type="ORF">METZ01_LOCUS10251</name>
</gene>
<dbReference type="InterPro" id="IPR029045">
    <property type="entry name" value="ClpP/crotonase-like_dom_sf"/>
</dbReference>
<evidence type="ECO:0008006" key="3">
    <source>
        <dbReference type="Google" id="ProtNLM"/>
    </source>
</evidence>
<accession>A0A381NSA9</accession>
<organism evidence="2">
    <name type="scientific">marine metagenome</name>
    <dbReference type="NCBI Taxonomy" id="408172"/>
    <lineage>
        <taxon>unclassified sequences</taxon>
        <taxon>metagenomes</taxon>
        <taxon>ecological metagenomes</taxon>
    </lineage>
</organism>
<dbReference type="Pfam" id="PF00378">
    <property type="entry name" value="ECH_1"/>
    <property type="match status" value="1"/>
</dbReference>
<sequence length="242" mass="27590">MLEELDEAFAMAGCDQDVHVIALFGKGDHFSGGHDLGTPDERKDLQKRPLQEGLRGRFDHSREQFVEKSMRWRNVPKPTIAGVQGYCIFGGWIVASAMDVIYAADSAMFLGSNFQFFTVPWDIHPRKAKEILYESRFIDAVEALELDLVNRVVPDVELQASVLEYAERVATNDPFQLRMIKMAVNHMQDTQGFQSHVNAAHLMHIVSAQGERDPDYALKVPEGKRRPMVEKAFENYDLHKKR</sequence>
<dbReference type="AlphaFoldDB" id="A0A381NSA9"/>
<protein>
    <recommendedName>
        <fullName evidence="3">Enoyl-CoA hydratase</fullName>
    </recommendedName>
</protein>
<dbReference type="CDD" id="cd06558">
    <property type="entry name" value="crotonase-like"/>
    <property type="match status" value="1"/>
</dbReference>
<dbReference type="InterPro" id="IPR001753">
    <property type="entry name" value="Enoyl-CoA_hydra/iso"/>
</dbReference>
<name>A0A381NSA9_9ZZZZ</name>
<proteinExistence type="inferred from homology"/>
<comment type="similarity">
    <text evidence="1">Belongs to the enoyl-CoA hydratase/isomerase family.</text>
</comment>
<dbReference type="PANTHER" id="PTHR43802">
    <property type="entry name" value="ENOYL-COA HYDRATASE"/>
    <property type="match status" value="1"/>
</dbReference>
<evidence type="ECO:0000313" key="2">
    <source>
        <dbReference type="EMBL" id="SUZ57397.1"/>
    </source>
</evidence>
<dbReference type="SUPFAM" id="SSF52096">
    <property type="entry name" value="ClpP/crotonase"/>
    <property type="match status" value="1"/>
</dbReference>
<reference evidence="2" key="1">
    <citation type="submission" date="2018-05" db="EMBL/GenBank/DDBJ databases">
        <authorList>
            <person name="Lanie J.A."/>
            <person name="Ng W.-L."/>
            <person name="Kazmierczak K.M."/>
            <person name="Andrzejewski T.M."/>
            <person name="Davidsen T.M."/>
            <person name="Wayne K.J."/>
            <person name="Tettelin H."/>
            <person name="Glass J.I."/>
            <person name="Rusch D."/>
            <person name="Podicherti R."/>
            <person name="Tsui H.-C.T."/>
            <person name="Winkler M.E."/>
        </authorList>
    </citation>
    <scope>NUCLEOTIDE SEQUENCE</scope>
</reference>
<dbReference type="PANTHER" id="PTHR43802:SF1">
    <property type="entry name" value="IP11341P-RELATED"/>
    <property type="match status" value="1"/>
</dbReference>
<dbReference type="Gene3D" id="3.90.226.10">
    <property type="entry name" value="2-enoyl-CoA Hydratase, Chain A, domain 1"/>
    <property type="match status" value="1"/>
</dbReference>
<evidence type="ECO:0000256" key="1">
    <source>
        <dbReference type="ARBA" id="ARBA00005254"/>
    </source>
</evidence>
<dbReference type="EMBL" id="UINC01000555">
    <property type="protein sequence ID" value="SUZ57397.1"/>
    <property type="molecule type" value="Genomic_DNA"/>
</dbReference>